<feature type="domain" description="Transcription regulator PadR C-terminal" evidence="2">
    <location>
        <begin position="100"/>
        <end position="169"/>
    </location>
</feature>
<accession>A0A840J7H3</accession>
<dbReference type="InterPro" id="IPR036390">
    <property type="entry name" value="WH_DNA-bd_sf"/>
</dbReference>
<dbReference type="InterPro" id="IPR018309">
    <property type="entry name" value="Tscrpt_reg_PadR_C"/>
</dbReference>
<gene>
    <name evidence="3" type="ORF">BJY18_007040</name>
</gene>
<organism evidence="3 4">
    <name type="scientific">Amycolatopsis jiangsuensis</name>
    <dbReference type="NCBI Taxonomy" id="1181879"/>
    <lineage>
        <taxon>Bacteria</taxon>
        <taxon>Bacillati</taxon>
        <taxon>Actinomycetota</taxon>
        <taxon>Actinomycetes</taxon>
        <taxon>Pseudonocardiales</taxon>
        <taxon>Pseudonocardiaceae</taxon>
        <taxon>Amycolatopsis</taxon>
    </lineage>
</organism>
<dbReference type="Pfam" id="PF03551">
    <property type="entry name" value="PadR"/>
    <property type="match status" value="1"/>
</dbReference>
<dbReference type="Proteomes" id="UP000581769">
    <property type="component" value="Unassembled WGS sequence"/>
</dbReference>
<dbReference type="InterPro" id="IPR005149">
    <property type="entry name" value="Tscrpt_reg_PadR_N"/>
</dbReference>
<dbReference type="InterPro" id="IPR036388">
    <property type="entry name" value="WH-like_DNA-bd_sf"/>
</dbReference>
<dbReference type="Pfam" id="PF10400">
    <property type="entry name" value="Vir_act_alpha_C"/>
    <property type="match status" value="1"/>
</dbReference>
<feature type="domain" description="Transcription regulator PadR N-terminal" evidence="1">
    <location>
        <begin position="15"/>
        <end position="87"/>
    </location>
</feature>
<evidence type="ECO:0000313" key="4">
    <source>
        <dbReference type="Proteomes" id="UP000581769"/>
    </source>
</evidence>
<proteinExistence type="predicted"/>
<dbReference type="EMBL" id="JACHMG010000001">
    <property type="protein sequence ID" value="MBB4689555.1"/>
    <property type="molecule type" value="Genomic_DNA"/>
</dbReference>
<keyword evidence="3" id="KW-0238">DNA-binding</keyword>
<sequence>MAADEIRLSPTSYVVLGLIHLRGASTPYELEAAVQKSVEFFWKFPHSQLYREPARLAASGHLDVEEEAGGRRRKFFTLTSLGRSALQTWLAKPVDDVFEMRDEAVLRLFFSDSLPPSALVELAEREISLYERRLERYRQIAAHELPRHGHDRRMAPLRLGVKLAEAFREFWEEISLDPPPPSPPPDRRN</sequence>
<dbReference type="AlphaFoldDB" id="A0A840J7H3"/>
<evidence type="ECO:0000313" key="3">
    <source>
        <dbReference type="EMBL" id="MBB4689555.1"/>
    </source>
</evidence>
<dbReference type="GO" id="GO:0003677">
    <property type="term" value="F:DNA binding"/>
    <property type="evidence" value="ECO:0007669"/>
    <property type="project" value="UniProtKB-KW"/>
</dbReference>
<protein>
    <submittedName>
        <fullName evidence="3">DNA-binding PadR family transcriptional regulator</fullName>
    </submittedName>
</protein>
<dbReference type="SUPFAM" id="SSF46785">
    <property type="entry name" value="Winged helix' DNA-binding domain"/>
    <property type="match status" value="1"/>
</dbReference>
<dbReference type="Gene3D" id="1.10.10.10">
    <property type="entry name" value="Winged helix-like DNA-binding domain superfamily/Winged helix DNA-binding domain"/>
    <property type="match status" value="1"/>
</dbReference>
<evidence type="ECO:0000259" key="1">
    <source>
        <dbReference type="Pfam" id="PF03551"/>
    </source>
</evidence>
<reference evidence="3 4" key="1">
    <citation type="submission" date="2020-08" db="EMBL/GenBank/DDBJ databases">
        <title>Sequencing the genomes of 1000 actinobacteria strains.</title>
        <authorList>
            <person name="Klenk H.-P."/>
        </authorList>
    </citation>
    <scope>NUCLEOTIDE SEQUENCE [LARGE SCALE GENOMIC DNA]</scope>
    <source>
        <strain evidence="3 4">DSM 45859</strain>
    </source>
</reference>
<dbReference type="RefSeq" id="WP_221458117.1">
    <property type="nucleotide sequence ID" value="NZ_JACHMG010000001.1"/>
</dbReference>
<name>A0A840J7H3_9PSEU</name>
<comment type="caution">
    <text evidence="3">The sequence shown here is derived from an EMBL/GenBank/DDBJ whole genome shotgun (WGS) entry which is preliminary data.</text>
</comment>
<dbReference type="Gene3D" id="6.10.140.190">
    <property type="match status" value="1"/>
</dbReference>
<evidence type="ECO:0000259" key="2">
    <source>
        <dbReference type="Pfam" id="PF10400"/>
    </source>
</evidence>
<keyword evidence="4" id="KW-1185">Reference proteome</keyword>
<dbReference type="PANTHER" id="PTHR43252">
    <property type="entry name" value="TRANSCRIPTIONAL REGULATOR YQJI"/>
    <property type="match status" value="1"/>
</dbReference>
<dbReference type="PANTHER" id="PTHR43252:SF4">
    <property type="entry name" value="TRANSCRIPTIONAL REGULATORY PROTEIN"/>
    <property type="match status" value="1"/>
</dbReference>